<dbReference type="AlphaFoldDB" id="A0A164MTH8"/>
<dbReference type="OrthoDB" id="10342481at2759"/>
<evidence type="ECO:0000313" key="1">
    <source>
        <dbReference type="EMBL" id="KZS05344.1"/>
    </source>
</evidence>
<evidence type="ECO:0000313" key="2">
    <source>
        <dbReference type="Proteomes" id="UP000076858"/>
    </source>
</evidence>
<comment type="caution">
    <text evidence="1">The sequence shown here is derived from an EMBL/GenBank/DDBJ whole genome shotgun (WGS) entry which is preliminary data.</text>
</comment>
<protein>
    <submittedName>
        <fullName evidence="1">Uncharacterized protein</fullName>
    </submittedName>
</protein>
<keyword evidence="2" id="KW-1185">Reference proteome</keyword>
<accession>A0A164MTH8</accession>
<name>A0A164MTH8_9CRUS</name>
<organism evidence="1 2">
    <name type="scientific">Daphnia magna</name>
    <dbReference type="NCBI Taxonomy" id="35525"/>
    <lineage>
        <taxon>Eukaryota</taxon>
        <taxon>Metazoa</taxon>
        <taxon>Ecdysozoa</taxon>
        <taxon>Arthropoda</taxon>
        <taxon>Crustacea</taxon>
        <taxon>Branchiopoda</taxon>
        <taxon>Diplostraca</taxon>
        <taxon>Cladocera</taxon>
        <taxon>Anomopoda</taxon>
        <taxon>Daphniidae</taxon>
        <taxon>Daphnia</taxon>
    </lineage>
</organism>
<gene>
    <name evidence="1" type="ORF">APZ42_031496</name>
</gene>
<reference evidence="1 2" key="1">
    <citation type="submission" date="2016-03" db="EMBL/GenBank/DDBJ databases">
        <title>EvidentialGene: Evidence-directed Construction of Genes on Genomes.</title>
        <authorList>
            <person name="Gilbert D.G."/>
            <person name="Choi J.-H."/>
            <person name="Mockaitis K."/>
            <person name="Colbourne J."/>
            <person name="Pfrender M."/>
        </authorList>
    </citation>
    <scope>NUCLEOTIDE SEQUENCE [LARGE SCALE GENOMIC DNA]</scope>
    <source>
        <strain evidence="1 2">Xinb3</strain>
        <tissue evidence="1">Complete organism</tissue>
    </source>
</reference>
<sequence length="65" mass="8055">MPRPDYTCDCKNHLYPDYDVKIRSTRPFHDRRLFMNEFESRPLLTHEFYGVENQPLSELYQSYFF</sequence>
<dbReference type="Proteomes" id="UP000076858">
    <property type="component" value="Unassembled WGS sequence"/>
</dbReference>
<proteinExistence type="predicted"/>
<dbReference type="EMBL" id="LRGB01002957">
    <property type="protein sequence ID" value="KZS05344.1"/>
    <property type="molecule type" value="Genomic_DNA"/>
</dbReference>